<organism evidence="4 5">
    <name type="scientific">Ananas comosus</name>
    <name type="common">Pineapple</name>
    <name type="synonym">Ananas ananas</name>
    <dbReference type="NCBI Taxonomy" id="4615"/>
    <lineage>
        <taxon>Eukaryota</taxon>
        <taxon>Viridiplantae</taxon>
        <taxon>Streptophyta</taxon>
        <taxon>Embryophyta</taxon>
        <taxon>Tracheophyta</taxon>
        <taxon>Spermatophyta</taxon>
        <taxon>Magnoliopsida</taxon>
        <taxon>Liliopsida</taxon>
        <taxon>Poales</taxon>
        <taxon>Bromeliaceae</taxon>
        <taxon>Bromelioideae</taxon>
        <taxon>Ananas</taxon>
    </lineage>
</organism>
<evidence type="ECO:0000256" key="1">
    <source>
        <dbReference type="ARBA" id="ARBA00005510"/>
    </source>
</evidence>
<dbReference type="PANTHER" id="PTHR33124:SF5">
    <property type="entry name" value="TRANSCRIPTION FACTOR IBH1-LIKE 1"/>
    <property type="match status" value="1"/>
</dbReference>
<evidence type="ECO:0000313" key="5">
    <source>
        <dbReference type="RefSeq" id="XP_020083468.1"/>
    </source>
</evidence>
<proteinExistence type="inferred from homology"/>
<reference evidence="5" key="2">
    <citation type="submission" date="2025-08" db="UniProtKB">
        <authorList>
            <consortium name="RefSeq"/>
        </authorList>
    </citation>
    <scope>IDENTIFICATION</scope>
    <source>
        <tissue evidence="5">Leaf</tissue>
    </source>
</reference>
<dbReference type="AlphaFoldDB" id="A0A6P5EQA8"/>
<name>A0A6P5EQA8_ANACO</name>
<keyword evidence="3" id="KW-0804">Transcription</keyword>
<keyword evidence="2" id="KW-0805">Transcription regulation</keyword>
<dbReference type="InterPro" id="IPR044660">
    <property type="entry name" value="IBH1-like"/>
</dbReference>
<protein>
    <submittedName>
        <fullName evidence="5">Uncharacterized protein LOC109706865</fullName>
    </submittedName>
</protein>
<accession>A0A6P5EQA8</accession>
<dbReference type="GO" id="GO:0046983">
    <property type="term" value="F:protein dimerization activity"/>
    <property type="evidence" value="ECO:0007669"/>
    <property type="project" value="InterPro"/>
</dbReference>
<evidence type="ECO:0000256" key="3">
    <source>
        <dbReference type="ARBA" id="ARBA00023163"/>
    </source>
</evidence>
<dbReference type="GeneID" id="109706865"/>
<dbReference type="PANTHER" id="PTHR33124">
    <property type="entry name" value="TRANSCRIPTION FACTOR IBH1-LIKE 1"/>
    <property type="match status" value="1"/>
</dbReference>
<dbReference type="Proteomes" id="UP000515123">
    <property type="component" value="Linkage group 2"/>
</dbReference>
<keyword evidence="4" id="KW-1185">Reference proteome</keyword>
<evidence type="ECO:0000256" key="2">
    <source>
        <dbReference type="ARBA" id="ARBA00023015"/>
    </source>
</evidence>
<evidence type="ECO:0000313" key="4">
    <source>
        <dbReference type="Proteomes" id="UP000515123"/>
    </source>
</evidence>
<dbReference type="OrthoDB" id="1922093at2759"/>
<reference evidence="4" key="1">
    <citation type="journal article" date="2015" name="Nat. Genet.">
        <title>The pineapple genome and the evolution of CAM photosynthesis.</title>
        <authorList>
            <person name="Ming R."/>
            <person name="VanBuren R."/>
            <person name="Wai C.M."/>
            <person name="Tang H."/>
            <person name="Schatz M.C."/>
            <person name="Bowers J.E."/>
            <person name="Lyons E."/>
            <person name="Wang M.L."/>
            <person name="Chen J."/>
            <person name="Biggers E."/>
            <person name="Zhang J."/>
            <person name="Huang L."/>
            <person name="Zhang L."/>
            <person name="Miao W."/>
            <person name="Zhang J."/>
            <person name="Ye Z."/>
            <person name="Miao C."/>
            <person name="Lin Z."/>
            <person name="Wang H."/>
            <person name="Zhou H."/>
            <person name="Yim W.C."/>
            <person name="Priest H.D."/>
            <person name="Zheng C."/>
            <person name="Woodhouse M."/>
            <person name="Edger P.P."/>
            <person name="Guyot R."/>
            <person name="Guo H.B."/>
            <person name="Guo H."/>
            <person name="Zheng G."/>
            <person name="Singh R."/>
            <person name="Sharma A."/>
            <person name="Min X."/>
            <person name="Zheng Y."/>
            <person name="Lee H."/>
            <person name="Gurtowski J."/>
            <person name="Sedlazeck F.J."/>
            <person name="Harkess A."/>
            <person name="McKain M.R."/>
            <person name="Liao Z."/>
            <person name="Fang J."/>
            <person name="Liu J."/>
            <person name="Zhang X."/>
            <person name="Zhang Q."/>
            <person name="Hu W."/>
            <person name="Qin Y."/>
            <person name="Wang K."/>
            <person name="Chen L.Y."/>
            <person name="Shirley N."/>
            <person name="Lin Y.R."/>
            <person name="Liu L.Y."/>
            <person name="Hernandez A.G."/>
            <person name="Wright C.L."/>
            <person name="Bulone V."/>
            <person name="Tuskan G.A."/>
            <person name="Heath K."/>
            <person name="Zee F."/>
            <person name="Moore P.H."/>
            <person name="Sunkar R."/>
            <person name="Leebens-Mack J.H."/>
            <person name="Mockler T."/>
            <person name="Bennetzen J.L."/>
            <person name="Freeling M."/>
            <person name="Sankoff D."/>
            <person name="Paterson A.H."/>
            <person name="Zhu X."/>
            <person name="Yang X."/>
            <person name="Smith J.A."/>
            <person name="Cushman J.C."/>
            <person name="Paull R.E."/>
            <person name="Yu Q."/>
        </authorList>
    </citation>
    <scope>NUCLEOTIDE SEQUENCE [LARGE SCALE GENOMIC DNA]</scope>
    <source>
        <strain evidence="4">cv. F153</strain>
    </source>
</reference>
<dbReference type="GO" id="GO:0006355">
    <property type="term" value="P:regulation of DNA-templated transcription"/>
    <property type="evidence" value="ECO:0007669"/>
    <property type="project" value="InterPro"/>
</dbReference>
<gene>
    <name evidence="5" type="primary">LOC109706865</name>
</gene>
<comment type="similarity">
    <text evidence="1">Belongs to the bHLH protein family.</text>
</comment>
<dbReference type="SUPFAM" id="SSF47459">
    <property type="entry name" value="HLH, helix-loop-helix DNA-binding domain"/>
    <property type="match status" value="1"/>
</dbReference>
<sequence length="163" mass="18603">MQDSDSLKKAFLKHLLIGLHRSGVASVNMSFVRRKRALSSFPTSFWPLLEVEQNGAKPSGKNMRSPQPSSKWRMMKSKKILRSFQVRSKAMKNVHEYEGASGGVLDKAMIKKKMRVLRHLIPGATFLDDLCLLDQTLDYVISLRAQVDVMQKLMKTLNVRRSK</sequence>
<dbReference type="InterPro" id="IPR036638">
    <property type="entry name" value="HLH_DNA-bd_sf"/>
</dbReference>
<dbReference type="RefSeq" id="XP_020083468.1">
    <property type="nucleotide sequence ID" value="XM_020227879.1"/>
</dbReference>